<reference evidence="7 8" key="1">
    <citation type="submission" date="2018-03" db="EMBL/GenBank/DDBJ databases">
        <title>Ahniella affigens gen. nov., sp. nov., a gammaproteobacterium isolated from sandy soil near a stream.</title>
        <authorList>
            <person name="Ko Y."/>
            <person name="Kim J.-H."/>
        </authorList>
    </citation>
    <scope>NUCLEOTIDE SEQUENCE [LARGE SCALE GENOMIC DNA]</scope>
    <source>
        <strain evidence="7 8">D13</strain>
    </source>
</reference>
<dbReference type="SMART" id="SM00915">
    <property type="entry name" value="Jacalin"/>
    <property type="match status" value="1"/>
</dbReference>
<dbReference type="InterPro" id="IPR036404">
    <property type="entry name" value="Jacalin-like_lectin_dom_sf"/>
</dbReference>
<feature type="compositionally biased region" description="Low complexity" evidence="5">
    <location>
        <begin position="857"/>
        <end position="886"/>
    </location>
</feature>
<dbReference type="GO" id="GO:0090729">
    <property type="term" value="F:toxin activity"/>
    <property type="evidence" value="ECO:0007669"/>
    <property type="project" value="UniProtKB-KW"/>
</dbReference>
<comment type="similarity">
    <text evidence="1">Belongs to the delta endotoxin family.</text>
</comment>
<feature type="region of interest" description="Disordered" evidence="5">
    <location>
        <begin position="775"/>
        <end position="886"/>
    </location>
</feature>
<dbReference type="PROSITE" id="PS51752">
    <property type="entry name" value="JACALIN_LECTIN"/>
    <property type="match status" value="1"/>
</dbReference>
<dbReference type="GO" id="GO:0030435">
    <property type="term" value="P:sporulation resulting in formation of a cellular spore"/>
    <property type="evidence" value="ECO:0007669"/>
    <property type="project" value="UniProtKB-KW"/>
</dbReference>
<feature type="compositionally biased region" description="Basic residues" evidence="5">
    <location>
        <begin position="810"/>
        <end position="832"/>
    </location>
</feature>
<evidence type="ECO:0000256" key="1">
    <source>
        <dbReference type="ARBA" id="ARBA00007819"/>
    </source>
</evidence>
<reference evidence="7 8" key="2">
    <citation type="submission" date="2018-03" db="EMBL/GenBank/DDBJ databases">
        <authorList>
            <person name="Keele B.F."/>
        </authorList>
    </citation>
    <scope>NUCLEOTIDE SEQUENCE [LARGE SCALE GENOMIC DNA]</scope>
    <source>
        <strain evidence="7 8">D13</strain>
    </source>
</reference>
<evidence type="ECO:0000256" key="5">
    <source>
        <dbReference type="SAM" id="MobiDB-lite"/>
    </source>
</evidence>
<keyword evidence="8" id="KW-1185">Reference proteome</keyword>
<gene>
    <name evidence="7" type="ORF">C7S18_17810</name>
</gene>
<dbReference type="Proteomes" id="UP000241074">
    <property type="component" value="Chromosome"/>
</dbReference>
<evidence type="ECO:0000313" key="7">
    <source>
        <dbReference type="EMBL" id="AVQ00170.1"/>
    </source>
</evidence>
<dbReference type="OrthoDB" id="5381276at2"/>
<dbReference type="InterPro" id="IPR036716">
    <property type="entry name" value="Pest_crys_N_sf"/>
</dbReference>
<dbReference type="CDD" id="cd00161">
    <property type="entry name" value="beta-trefoil_Ricin-like"/>
    <property type="match status" value="1"/>
</dbReference>
<dbReference type="SUPFAM" id="SSF50370">
    <property type="entry name" value="Ricin B-like lectins"/>
    <property type="match status" value="1"/>
</dbReference>
<feature type="domain" description="Jacalin-type lectin" evidence="6">
    <location>
        <begin position="630"/>
        <end position="764"/>
    </location>
</feature>
<dbReference type="EMBL" id="CP027860">
    <property type="protein sequence ID" value="AVQ00170.1"/>
    <property type="molecule type" value="Genomic_DNA"/>
</dbReference>
<accession>A0A2P1PZA2</accession>
<dbReference type="Gene3D" id="1.20.190.10">
    <property type="entry name" value="Pesticidal crystal protein, N-terminal domain"/>
    <property type="match status" value="1"/>
</dbReference>
<dbReference type="AlphaFoldDB" id="A0A2P1PZA2"/>
<proteinExistence type="inferred from homology"/>
<sequence length="886" mass="98370">MDRKPKLGVARGVQRGIGMKVEALKAVWLHARRARAGIHRVRRLHVEVHGRPTPVLEAGIQTVGKHGDVLRLGGLGHWRAEEQRQEQSSSGVRFHIQTNAVGRQNASWNHIVRRAARELCGPDWVFQSTRVRLRIAGRSQVRKFVVDCGTDAMLPEDKVALRGYARHARSGRSNLRGGSMGFNPIQGAYYYIVAKHSNKVLEVANAGTNAGDFIVQNELAAGTDFSRKQHQQFSIEENHNRVHVFRVRHTGFVLDIRGNTSEDRALAIQQPWNGGDNQRFRIMDAGDGSYYLQAVNSGKVLDVFARRVENGADVVQYTNNRIDHPQQNNDHQHFRLVVASENFQQGALPGFSSPSQMIREAAIGAIGLVPTAGGALKGLLGHLWPDAAPKMVWRQVTQYVEQYVQSALNVERLNRLQDGVEASFKSAKSYDGLSPGTEKAAALTALVISINTIDQPFFTRSQPENALPFVMLLGNLKLTLMQERARFYPAIAGVAHDDNLASHLLDLREGIRDYVVAAKRMRQQFLQQRIDRIGQNVHMYRVHTSRPREWIFDFVLTDGFDGSQHYLRLWPKDGSASSIVQNAFRAKLIAWRQNTVRQQYASYLDGILLSANLWPSFDPNQPRPVERTVTASLGPYGTPFGDTIDLVGEQSISKIRFYGDSKLRGIVVEHRSGTSKRLGHELGDATEITLRDGEHVVAAFGSTNVEIIGLWLETNFGQRLIGGDRDLGSRFDAELSSDVRPRLKSLSGTASNDRITSLSFEWTYTILGDLPDLQRRSRRSKAKTKTKAKAKVKARTASSSRAKLAQQTKPKSKSRSATKAAVRAKPKRKAKTKPAQPTTAKPKRVKSGAVKGTSKTPGRALKPKAGAAKPTKAASKKSTSTRQRRG</sequence>
<evidence type="ECO:0000313" key="8">
    <source>
        <dbReference type="Proteomes" id="UP000241074"/>
    </source>
</evidence>
<dbReference type="KEGG" id="xba:C7S18_17810"/>
<dbReference type="SUPFAM" id="SSF51101">
    <property type="entry name" value="Mannose-binding lectins"/>
    <property type="match status" value="1"/>
</dbReference>
<name>A0A2P1PZA2_9GAMM</name>
<keyword evidence="3" id="KW-0749">Sporulation</keyword>
<evidence type="ECO:0000256" key="2">
    <source>
        <dbReference type="ARBA" id="ARBA00022656"/>
    </source>
</evidence>
<evidence type="ECO:0000256" key="3">
    <source>
        <dbReference type="ARBA" id="ARBA00022969"/>
    </source>
</evidence>
<keyword evidence="2" id="KW-0800">Toxin</keyword>
<dbReference type="InterPro" id="IPR035992">
    <property type="entry name" value="Ricin_B-like_lectins"/>
</dbReference>
<organism evidence="7 8">
    <name type="scientific">Ahniella affigens</name>
    <dbReference type="NCBI Taxonomy" id="2021234"/>
    <lineage>
        <taxon>Bacteria</taxon>
        <taxon>Pseudomonadati</taxon>
        <taxon>Pseudomonadota</taxon>
        <taxon>Gammaproteobacteria</taxon>
        <taxon>Lysobacterales</taxon>
        <taxon>Rhodanobacteraceae</taxon>
        <taxon>Ahniella</taxon>
    </lineage>
</organism>
<evidence type="ECO:0000256" key="4">
    <source>
        <dbReference type="ARBA" id="ARBA00023026"/>
    </source>
</evidence>
<dbReference type="Pfam" id="PF14200">
    <property type="entry name" value="RicinB_lectin_2"/>
    <property type="match status" value="1"/>
</dbReference>
<dbReference type="SUPFAM" id="SSF56849">
    <property type="entry name" value="delta-Endotoxin (insectocide), N-terminal domain"/>
    <property type="match status" value="1"/>
</dbReference>
<keyword evidence="4" id="KW-0843">Virulence</keyword>
<dbReference type="Gene3D" id="2.80.10.50">
    <property type="match status" value="1"/>
</dbReference>
<feature type="compositionally biased region" description="Basic residues" evidence="5">
    <location>
        <begin position="776"/>
        <end position="794"/>
    </location>
</feature>
<dbReference type="InterPro" id="IPR001229">
    <property type="entry name" value="Jacalin-like_lectin_dom"/>
</dbReference>
<dbReference type="InterPro" id="IPR000772">
    <property type="entry name" value="Ricin_B_lectin"/>
</dbReference>
<dbReference type="Gene3D" id="2.100.10.30">
    <property type="entry name" value="Jacalin-like lectin domain"/>
    <property type="match status" value="1"/>
</dbReference>
<evidence type="ECO:0000259" key="6">
    <source>
        <dbReference type="PROSITE" id="PS51752"/>
    </source>
</evidence>
<protein>
    <recommendedName>
        <fullName evidence="6">Jacalin-type lectin domain-containing protein</fullName>
    </recommendedName>
</protein>